<dbReference type="Proteomes" id="UP000051934">
    <property type="component" value="Unassembled WGS sequence"/>
</dbReference>
<comment type="caution">
    <text evidence="9">The sequence shown here is derived from an EMBL/GenBank/DDBJ whole genome shotgun (WGS) entry which is preliminary data.</text>
</comment>
<evidence type="ECO:0000259" key="8">
    <source>
        <dbReference type="PROSITE" id="PS51352"/>
    </source>
</evidence>
<dbReference type="Gene3D" id="3.40.30.10">
    <property type="entry name" value="Glutaredoxin"/>
    <property type="match status" value="1"/>
</dbReference>
<dbReference type="InterPro" id="IPR017937">
    <property type="entry name" value="Thioredoxin_CS"/>
</dbReference>
<dbReference type="InterPro" id="IPR036249">
    <property type="entry name" value="Thioredoxin-like_sf"/>
</dbReference>
<dbReference type="EMBL" id="LIBB01000362">
    <property type="protein sequence ID" value="KRO70277.1"/>
    <property type="molecule type" value="Genomic_DNA"/>
</dbReference>
<proteinExistence type="inferred from homology"/>
<dbReference type="GO" id="GO:0005829">
    <property type="term" value="C:cytosol"/>
    <property type="evidence" value="ECO:0007669"/>
    <property type="project" value="TreeGrafter"/>
</dbReference>
<comment type="similarity">
    <text evidence="1">Belongs to the thioredoxin family.</text>
</comment>
<evidence type="ECO:0000256" key="6">
    <source>
        <dbReference type="ARBA" id="ARBA00023284"/>
    </source>
</evidence>
<dbReference type="PANTHER" id="PTHR45663:SF40">
    <property type="entry name" value="THIOREDOXIN 2"/>
    <property type="match status" value="1"/>
</dbReference>
<evidence type="ECO:0000313" key="9">
    <source>
        <dbReference type="EMBL" id="KRO70277.1"/>
    </source>
</evidence>
<protein>
    <recommendedName>
        <fullName evidence="7">Thioredoxin</fullName>
    </recommendedName>
</protein>
<dbReference type="CDD" id="cd02947">
    <property type="entry name" value="TRX_family"/>
    <property type="match status" value="1"/>
</dbReference>
<dbReference type="PROSITE" id="PS00194">
    <property type="entry name" value="THIOREDOXIN_1"/>
    <property type="match status" value="1"/>
</dbReference>
<evidence type="ECO:0000256" key="5">
    <source>
        <dbReference type="ARBA" id="ARBA00023157"/>
    </source>
</evidence>
<dbReference type="GO" id="GO:0046872">
    <property type="term" value="F:metal ion binding"/>
    <property type="evidence" value="ECO:0007669"/>
    <property type="project" value="UniProtKB-KW"/>
</dbReference>
<dbReference type="GO" id="GO:0015035">
    <property type="term" value="F:protein-disulfide reductase activity"/>
    <property type="evidence" value="ECO:0007669"/>
    <property type="project" value="UniProtKB-UniRule"/>
</dbReference>
<reference evidence="9 10" key="1">
    <citation type="submission" date="2015-10" db="EMBL/GenBank/DDBJ databases">
        <title>Metagenome-Assembled Genomes uncover a global brackish microbiome.</title>
        <authorList>
            <person name="Hugerth L.W."/>
            <person name="Larsson J."/>
            <person name="Alneberg J."/>
            <person name="Lindh M.V."/>
            <person name="Legrand C."/>
            <person name="Pinhassi J."/>
            <person name="Andersson A.F."/>
        </authorList>
    </citation>
    <scope>NUCLEOTIDE SEQUENCE [LARGE SCALE GENOMIC DNA]</scope>
    <source>
        <strain evidence="9">BACL4 MAG-120507-bin80</strain>
    </source>
</reference>
<feature type="domain" description="Thioredoxin" evidence="8">
    <location>
        <begin position="12"/>
        <end position="143"/>
    </location>
</feature>
<evidence type="ECO:0000313" key="10">
    <source>
        <dbReference type="Proteomes" id="UP000051934"/>
    </source>
</evidence>
<dbReference type="PROSITE" id="PS51352">
    <property type="entry name" value="THIOREDOXIN_2"/>
    <property type="match status" value="1"/>
</dbReference>
<dbReference type="PANTHER" id="PTHR45663">
    <property type="entry name" value="GEO12009P1"/>
    <property type="match status" value="1"/>
</dbReference>
<sequence>MSDTRLVTCPHCHRSNRVPSARLTGEGNCGACKKLLFAGKPVQLTAANFSKHSNSDLPLVVDFWASWCGPCRQFAPVFEAAAKELEPNVRLGKLDTEQEQALAQRFGIRSIPTLMIFHKGKEINRISGALPAGQFKQWVAANI</sequence>
<dbReference type="SUPFAM" id="SSF52833">
    <property type="entry name" value="Thioredoxin-like"/>
    <property type="match status" value="1"/>
</dbReference>
<dbReference type="NCBIfam" id="NF008229">
    <property type="entry name" value="PRK10996.1"/>
    <property type="match status" value="1"/>
</dbReference>
<dbReference type="Pfam" id="PF21352">
    <property type="entry name" value="Zn_ribbon_Thio2"/>
    <property type="match status" value="1"/>
</dbReference>
<evidence type="ECO:0000256" key="3">
    <source>
        <dbReference type="ARBA" id="ARBA00022723"/>
    </source>
</evidence>
<evidence type="ECO:0000256" key="7">
    <source>
        <dbReference type="NCBIfam" id="TIGR01068"/>
    </source>
</evidence>
<organism evidence="9 10">
    <name type="scientific">OM182 bacterium BACL3 MAG-120507-bin80</name>
    <dbReference type="NCBI Taxonomy" id="1655577"/>
    <lineage>
        <taxon>Bacteria</taxon>
        <taxon>Pseudomonadati</taxon>
        <taxon>Pseudomonadota</taxon>
        <taxon>Gammaproteobacteria</taxon>
        <taxon>OMG group</taxon>
        <taxon>OM182 clade</taxon>
    </lineage>
</organism>
<dbReference type="InterPro" id="IPR013766">
    <property type="entry name" value="Thioredoxin_domain"/>
</dbReference>
<evidence type="ECO:0000256" key="4">
    <source>
        <dbReference type="ARBA" id="ARBA00022982"/>
    </source>
</evidence>
<keyword evidence="6" id="KW-0676">Redox-active center</keyword>
<dbReference type="InterPro" id="IPR049299">
    <property type="entry name" value="Thio2_N"/>
</dbReference>
<dbReference type="NCBIfam" id="TIGR01068">
    <property type="entry name" value="thioredoxin"/>
    <property type="match status" value="1"/>
</dbReference>
<keyword evidence="2" id="KW-0813">Transport</keyword>
<dbReference type="PRINTS" id="PR00421">
    <property type="entry name" value="THIOREDOXIN"/>
</dbReference>
<gene>
    <name evidence="9" type="ORF">ABR69_02670</name>
</gene>
<keyword evidence="3" id="KW-0479">Metal-binding</keyword>
<dbReference type="Pfam" id="PF00085">
    <property type="entry name" value="Thioredoxin"/>
    <property type="match status" value="1"/>
</dbReference>
<dbReference type="FunFam" id="3.40.30.10:FF:000001">
    <property type="entry name" value="Thioredoxin"/>
    <property type="match status" value="1"/>
</dbReference>
<keyword evidence="4" id="KW-0249">Electron transport</keyword>
<dbReference type="InterPro" id="IPR005746">
    <property type="entry name" value="Thioredoxin"/>
</dbReference>
<evidence type="ECO:0000256" key="1">
    <source>
        <dbReference type="ARBA" id="ARBA00008987"/>
    </source>
</evidence>
<dbReference type="AlphaFoldDB" id="A0A0R2S645"/>
<accession>A0A0R2S645</accession>
<keyword evidence="5" id="KW-1015">Disulfide bond</keyword>
<evidence type="ECO:0000256" key="2">
    <source>
        <dbReference type="ARBA" id="ARBA00022448"/>
    </source>
</evidence>
<name>A0A0R2S645_9GAMM</name>
<dbReference type="Gene3D" id="2.30.30.380">
    <property type="entry name" value="Zn-finger domain of Sec23/24"/>
    <property type="match status" value="1"/>
</dbReference>